<reference evidence="1" key="1">
    <citation type="submission" date="2022-10" db="EMBL/GenBank/DDBJ databases">
        <title>Genome Sequence of Xylaria curta.</title>
        <authorList>
            <person name="Buettner E."/>
        </authorList>
    </citation>
    <scope>NUCLEOTIDE SEQUENCE</scope>
    <source>
        <strain evidence="1">Babe10</strain>
    </source>
</reference>
<sequence>MMGYLATANSSLWAASRAFLSLLSHAHISPFSAAAHLRHKTAAFIRVESESHHGLDRHARHWWETSGYALAVLLDRAGYSEHGQDELLRFFRAITPALGPAYVPGGQQWKSFMTDNHNPIELSWDWQQGGQSPKIRFSIEPIGLHAGTHIDPGNRIAGDMLKKLMIRLIPQTDLAWLDHFRQLLNGDDVKGLSENHPSKEFYAFDLNETGIVSKAYYFPGLRAQAEGCSSLKIMLDAIKTAPGSTPEKLRSLDVFQEYVQDPSTPSLEMSMLAIDLVQAADARFKIYFRNRSTSFKSVKEIMSLGNRISGPDMEQGLQRFRSLYRSLLGVEEGASDDDELPVVDHPTAGILYYVEFKYGSKQPKIKAYLPVRHYAQSDDAVLSALNAHMSDFGENASAKNNMAKYTDAFRTLL</sequence>
<organism evidence="1 2">
    <name type="scientific">Xylaria curta</name>
    <dbReference type="NCBI Taxonomy" id="42375"/>
    <lineage>
        <taxon>Eukaryota</taxon>
        <taxon>Fungi</taxon>
        <taxon>Dikarya</taxon>
        <taxon>Ascomycota</taxon>
        <taxon>Pezizomycotina</taxon>
        <taxon>Sordariomycetes</taxon>
        <taxon>Xylariomycetidae</taxon>
        <taxon>Xylariales</taxon>
        <taxon>Xylariaceae</taxon>
        <taxon>Xylaria</taxon>
    </lineage>
</organism>
<name>A0ACC1NXU9_9PEZI</name>
<evidence type="ECO:0000313" key="1">
    <source>
        <dbReference type="EMBL" id="KAJ2983968.1"/>
    </source>
</evidence>
<evidence type="ECO:0000313" key="2">
    <source>
        <dbReference type="Proteomes" id="UP001143856"/>
    </source>
</evidence>
<keyword evidence="2" id="KW-1185">Reference proteome</keyword>
<comment type="caution">
    <text evidence="1">The sequence shown here is derived from an EMBL/GenBank/DDBJ whole genome shotgun (WGS) entry which is preliminary data.</text>
</comment>
<accession>A0ACC1NXU9</accession>
<proteinExistence type="predicted"/>
<protein>
    <submittedName>
        <fullName evidence="1">Uncharacterized protein</fullName>
    </submittedName>
</protein>
<dbReference type="Proteomes" id="UP001143856">
    <property type="component" value="Unassembled WGS sequence"/>
</dbReference>
<dbReference type="EMBL" id="JAPDGR010001335">
    <property type="protein sequence ID" value="KAJ2983968.1"/>
    <property type="molecule type" value="Genomic_DNA"/>
</dbReference>
<gene>
    <name evidence="1" type="ORF">NUW58_g6158</name>
</gene>